<dbReference type="AlphaFoldDB" id="C6H1D7"/>
<accession>C6H1D7</accession>
<evidence type="ECO:0000313" key="9">
    <source>
        <dbReference type="EMBL" id="EER44940.1"/>
    </source>
</evidence>
<evidence type="ECO:0000256" key="5">
    <source>
        <dbReference type="ARBA" id="ARBA00023163"/>
    </source>
</evidence>
<evidence type="ECO:0000256" key="1">
    <source>
        <dbReference type="ARBA" id="ARBA00004123"/>
    </source>
</evidence>
<dbReference type="GO" id="GO:0001228">
    <property type="term" value="F:DNA-binding transcription activator activity, RNA polymerase II-specific"/>
    <property type="evidence" value="ECO:0007669"/>
    <property type="project" value="TreeGrafter"/>
</dbReference>
<protein>
    <submittedName>
        <fullName evidence="9">BZIP transcription factor</fullName>
    </submittedName>
</protein>
<feature type="region of interest" description="Disordered" evidence="8">
    <location>
        <begin position="128"/>
        <end position="152"/>
    </location>
</feature>
<dbReference type="GO" id="GO:0000976">
    <property type="term" value="F:transcription cis-regulatory region binding"/>
    <property type="evidence" value="ECO:0007669"/>
    <property type="project" value="InterPro"/>
</dbReference>
<dbReference type="HOGENOM" id="CLU_050914_0_2_1"/>
<dbReference type="SUPFAM" id="SSF57959">
    <property type="entry name" value="Leucine zipper domain"/>
    <property type="match status" value="1"/>
</dbReference>
<keyword evidence="4" id="KW-0238">DNA-binding</keyword>
<evidence type="ECO:0000256" key="7">
    <source>
        <dbReference type="SAM" id="Coils"/>
    </source>
</evidence>
<evidence type="ECO:0000256" key="2">
    <source>
        <dbReference type="ARBA" id="ARBA00007163"/>
    </source>
</evidence>
<gene>
    <name evidence="9" type="ORF">HCDG_00519</name>
</gene>
<dbReference type="GO" id="GO:0090575">
    <property type="term" value="C:RNA polymerase II transcription regulator complex"/>
    <property type="evidence" value="ECO:0007669"/>
    <property type="project" value="TreeGrafter"/>
</dbReference>
<dbReference type="PANTHER" id="PTHR40621">
    <property type="entry name" value="TRANSCRIPTION FACTOR KAPC-RELATED"/>
    <property type="match status" value="1"/>
</dbReference>
<dbReference type="STRING" id="544712.C6H1D7"/>
<dbReference type="InterPro" id="IPR050936">
    <property type="entry name" value="AP-1-like"/>
</dbReference>
<reference evidence="10" key="1">
    <citation type="submission" date="2009-05" db="EMBL/GenBank/DDBJ databases">
        <title>The genome sequence of Ajellomyces capsulatus strain H143.</title>
        <authorList>
            <person name="Champion M."/>
            <person name="Cuomo C.A."/>
            <person name="Ma L.-J."/>
            <person name="Henn M.R."/>
            <person name="Sil A."/>
            <person name="Goldman B."/>
            <person name="Young S.K."/>
            <person name="Kodira C.D."/>
            <person name="Zeng Q."/>
            <person name="Koehrsen M."/>
            <person name="Alvarado L."/>
            <person name="Berlin A.M."/>
            <person name="Borenstein D."/>
            <person name="Chen Z."/>
            <person name="Engels R."/>
            <person name="Freedman E."/>
            <person name="Gellesch M."/>
            <person name="Goldberg J."/>
            <person name="Griggs A."/>
            <person name="Gujja S."/>
            <person name="Heiman D.I."/>
            <person name="Hepburn T.A."/>
            <person name="Howarth C."/>
            <person name="Jen D."/>
            <person name="Larson L."/>
            <person name="Lewis B."/>
            <person name="Mehta T."/>
            <person name="Park D."/>
            <person name="Pearson M."/>
            <person name="Roberts A."/>
            <person name="Saif S."/>
            <person name="Shea T.D."/>
            <person name="Shenoy N."/>
            <person name="Sisk P."/>
            <person name="Stolte C."/>
            <person name="Sykes S."/>
            <person name="Walk T."/>
            <person name="White J."/>
            <person name="Yandava C."/>
            <person name="Klein B."/>
            <person name="McEwen J.G."/>
            <person name="Puccia R."/>
            <person name="Goldman G.H."/>
            <person name="Felipe M.S."/>
            <person name="Nino-Vega G."/>
            <person name="San-Blas G."/>
            <person name="Taylor J.W."/>
            <person name="Mendoza L."/>
            <person name="Galagan J.E."/>
            <person name="Nusbaum C."/>
            <person name="Birren B.W."/>
        </authorList>
    </citation>
    <scope>NUCLEOTIDE SEQUENCE [LARGE SCALE GENOMIC DNA]</scope>
    <source>
        <strain evidence="10">H143</strain>
    </source>
</reference>
<comment type="subcellular location">
    <subcellularLocation>
        <location evidence="1">Nucleus</location>
    </subcellularLocation>
</comment>
<organism evidence="9 10">
    <name type="scientific">Ajellomyces capsulatus (strain H143)</name>
    <name type="common">Darling's disease fungus</name>
    <name type="synonym">Histoplasma capsulatum</name>
    <dbReference type="NCBI Taxonomy" id="544712"/>
    <lineage>
        <taxon>Eukaryota</taxon>
        <taxon>Fungi</taxon>
        <taxon>Dikarya</taxon>
        <taxon>Ascomycota</taxon>
        <taxon>Pezizomycotina</taxon>
        <taxon>Eurotiomycetes</taxon>
        <taxon>Eurotiomycetidae</taxon>
        <taxon>Onygenales</taxon>
        <taxon>Ajellomycetaceae</taxon>
        <taxon>Histoplasma</taxon>
    </lineage>
</organism>
<sequence>MSSQHALAPAPHPQMQDLKNQVQDHADQVLHDQLLAGQAQHLHQSHPHPHTHAHHAPPPPRPTPGASAASRAFRQRKEGYIRKLEEQVKDYEILVENYKAIQAENYQLREYIISLQSRLIDSQNEVPELPGNIDLSQPRNDPPAPAINSSTTAGVTAGNAAATTGGGGGASAGDQAEVSALNRIAVAGLGMRKHQHEEAAFLGNHGESSGNHANVGAGVNNGNVNVNAEADSPSKRMRFDGLPDVEIGVGVGIGDGVKGEVAS</sequence>
<name>C6H1D7_AJECH</name>
<feature type="compositionally biased region" description="Low complexity" evidence="8">
    <location>
        <begin position="31"/>
        <end position="42"/>
    </location>
</feature>
<evidence type="ECO:0000256" key="6">
    <source>
        <dbReference type="ARBA" id="ARBA00023242"/>
    </source>
</evidence>
<comment type="similarity">
    <text evidence="2">Belongs to the bZIP family.</text>
</comment>
<dbReference type="InterPro" id="IPR046347">
    <property type="entry name" value="bZIP_sf"/>
</dbReference>
<dbReference type="EMBL" id="GG692419">
    <property type="protein sequence ID" value="EER44940.1"/>
    <property type="molecule type" value="Genomic_DNA"/>
</dbReference>
<dbReference type="OrthoDB" id="2593073at2759"/>
<keyword evidence="6" id="KW-0539">Nucleus</keyword>
<evidence type="ECO:0000256" key="4">
    <source>
        <dbReference type="ARBA" id="ARBA00023125"/>
    </source>
</evidence>
<dbReference type="VEuPathDB" id="FungiDB:HCDG_00519"/>
<dbReference type="Proteomes" id="UP000002624">
    <property type="component" value="Unassembled WGS sequence"/>
</dbReference>
<feature type="coiled-coil region" evidence="7">
    <location>
        <begin position="74"/>
        <end position="104"/>
    </location>
</feature>
<keyword evidence="5" id="KW-0804">Transcription</keyword>
<keyword evidence="3" id="KW-0805">Transcription regulation</keyword>
<feature type="region of interest" description="Disordered" evidence="8">
    <location>
        <begin position="1"/>
        <end position="72"/>
    </location>
</feature>
<feature type="compositionally biased region" description="Basic residues" evidence="8">
    <location>
        <begin position="43"/>
        <end position="55"/>
    </location>
</feature>
<dbReference type="Gene3D" id="1.20.5.170">
    <property type="match status" value="1"/>
</dbReference>
<dbReference type="eggNOG" id="ENOG502SC5V">
    <property type="taxonomic scope" value="Eukaryota"/>
</dbReference>
<evidence type="ECO:0000313" key="10">
    <source>
        <dbReference type="Proteomes" id="UP000002624"/>
    </source>
</evidence>
<proteinExistence type="inferred from homology"/>
<dbReference type="PANTHER" id="PTHR40621:SF11">
    <property type="entry name" value="TRANSCRIPTION FACTOR KAPC-RELATED"/>
    <property type="match status" value="1"/>
</dbReference>
<evidence type="ECO:0000256" key="8">
    <source>
        <dbReference type="SAM" id="MobiDB-lite"/>
    </source>
</evidence>
<keyword evidence="7" id="KW-0175">Coiled coil</keyword>
<evidence type="ECO:0000256" key="3">
    <source>
        <dbReference type="ARBA" id="ARBA00023015"/>
    </source>
</evidence>